<dbReference type="GO" id="GO:0019646">
    <property type="term" value="P:aerobic electron transport chain"/>
    <property type="evidence" value="ECO:0007669"/>
    <property type="project" value="InterPro"/>
</dbReference>
<organism evidence="10 11">
    <name type="scientific">Parahaliea maris</name>
    <dbReference type="NCBI Taxonomy" id="2716870"/>
    <lineage>
        <taxon>Bacteria</taxon>
        <taxon>Pseudomonadati</taxon>
        <taxon>Pseudomonadota</taxon>
        <taxon>Gammaproteobacteria</taxon>
        <taxon>Cellvibrionales</taxon>
        <taxon>Halieaceae</taxon>
        <taxon>Parahaliea</taxon>
    </lineage>
</organism>
<evidence type="ECO:0000256" key="4">
    <source>
        <dbReference type="ARBA" id="ARBA00022989"/>
    </source>
</evidence>
<evidence type="ECO:0000256" key="6">
    <source>
        <dbReference type="RuleBase" id="RU003376"/>
    </source>
</evidence>
<evidence type="ECO:0000313" key="10">
    <source>
        <dbReference type="EMBL" id="TXS94073.1"/>
    </source>
</evidence>
<feature type="domain" description="Heme-copper oxidase subunit III family profile" evidence="9">
    <location>
        <begin position="46"/>
        <end position="215"/>
    </location>
</feature>
<evidence type="ECO:0000313" key="11">
    <source>
        <dbReference type="Proteomes" id="UP000321039"/>
    </source>
</evidence>
<dbReference type="Proteomes" id="UP000321039">
    <property type="component" value="Unassembled WGS sequence"/>
</dbReference>
<comment type="subcellular location">
    <subcellularLocation>
        <location evidence="6">Cell membrane</location>
        <topology evidence="6">Multi-pass membrane protein</topology>
    </subcellularLocation>
    <subcellularLocation>
        <location evidence="1">Membrane</location>
        <topology evidence="1">Multi-pass membrane protein</topology>
    </subcellularLocation>
</comment>
<dbReference type="EMBL" id="VRZA01000003">
    <property type="protein sequence ID" value="TXS94073.1"/>
    <property type="molecule type" value="Genomic_DNA"/>
</dbReference>
<reference evidence="10 11" key="1">
    <citation type="submission" date="2019-08" db="EMBL/GenBank/DDBJ databases">
        <title>Parahaliea maris sp. nov., isolated from the surface seawater.</title>
        <authorList>
            <person name="Liu Y."/>
        </authorList>
    </citation>
    <scope>NUCLEOTIDE SEQUENCE [LARGE SCALE GENOMIC DNA]</scope>
    <source>
        <strain evidence="10 11">HSLHS9</strain>
    </source>
</reference>
<feature type="transmembrane region" description="Helical" evidence="8">
    <location>
        <begin position="39"/>
        <end position="61"/>
    </location>
</feature>
<evidence type="ECO:0000259" key="9">
    <source>
        <dbReference type="PROSITE" id="PS50253"/>
    </source>
</evidence>
<dbReference type="PANTHER" id="PTHR11403">
    <property type="entry name" value="CYTOCHROME C OXIDASE SUBUNIT III"/>
    <property type="match status" value="1"/>
</dbReference>
<sequence length="226" mass="24932">MSLFSTLREKPWEPQPQPAVPGPAVAADPMSTARTALRFIMAIVSVLFFLFIITFLSRSQYPDFQALAGQPWQPFTDTSRLWFNTALLGGSSLAMHWAVMSARREQLNHAVLGVSLGVFFAIAFLLAQLDLWQRLSALGYYVNSNPANSYFYLLTAVHGLHLLGGMVVLANILFRVWYDDSLASLSGPLSLCAQYWHFLLAVWLVLFALLASSPGTINALAALCGF</sequence>
<proteinExistence type="inferred from homology"/>
<dbReference type="InterPro" id="IPR000298">
    <property type="entry name" value="Cyt_c_oxidase-like_su3"/>
</dbReference>
<dbReference type="SUPFAM" id="SSF81452">
    <property type="entry name" value="Cytochrome c oxidase subunit III-like"/>
    <property type="match status" value="1"/>
</dbReference>
<evidence type="ECO:0000256" key="8">
    <source>
        <dbReference type="SAM" id="Phobius"/>
    </source>
</evidence>
<dbReference type="Gene3D" id="1.20.120.80">
    <property type="entry name" value="Cytochrome c oxidase, subunit III, four-helix bundle"/>
    <property type="match status" value="1"/>
</dbReference>
<feature type="transmembrane region" description="Helical" evidence="8">
    <location>
        <begin position="195"/>
        <end position="213"/>
    </location>
</feature>
<feature type="transmembrane region" description="Helical" evidence="8">
    <location>
        <begin position="111"/>
        <end position="129"/>
    </location>
</feature>
<name>A0A5C8ZZN9_9GAMM</name>
<comment type="similarity">
    <text evidence="2 6">Belongs to the cytochrome c oxidase subunit 3 family.</text>
</comment>
<evidence type="ECO:0000256" key="3">
    <source>
        <dbReference type="ARBA" id="ARBA00022692"/>
    </source>
</evidence>
<dbReference type="AlphaFoldDB" id="A0A5C8ZZN9"/>
<dbReference type="GO" id="GO:0004129">
    <property type="term" value="F:cytochrome-c oxidase activity"/>
    <property type="evidence" value="ECO:0007669"/>
    <property type="project" value="InterPro"/>
</dbReference>
<evidence type="ECO:0000256" key="7">
    <source>
        <dbReference type="SAM" id="MobiDB-lite"/>
    </source>
</evidence>
<dbReference type="InterPro" id="IPR035973">
    <property type="entry name" value="Cyt_c_oxidase_su3-like_sf"/>
</dbReference>
<dbReference type="InterPro" id="IPR013833">
    <property type="entry name" value="Cyt_c_oxidase_su3_a-hlx"/>
</dbReference>
<dbReference type="PROSITE" id="PS50253">
    <property type="entry name" value="COX3"/>
    <property type="match status" value="1"/>
</dbReference>
<dbReference type="InterPro" id="IPR024791">
    <property type="entry name" value="Cyt_c/ubiquinol_Oxase_su3"/>
</dbReference>
<evidence type="ECO:0000256" key="5">
    <source>
        <dbReference type="ARBA" id="ARBA00023136"/>
    </source>
</evidence>
<gene>
    <name evidence="10" type="ORF">FV139_10720</name>
</gene>
<dbReference type="PANTHER" id="PTHR11403:SF10">
    <property type="entry name" value="CYTOCHROME C OXIDASE"/>
    <property type="match status" value="1"/>
</dbReference>
<keyword evidence="5 8" id="KW-0472">Membrane</keyword>
<keyword evidence="11" id="KW-1185">Reference proteome</keyword>
<comment type="caution">
    <text evidence="10">The sequence shown here is derived from an EMBL/GenBank/DDBJ whole genome shotgun (WGS) entry which is preliminary data.</text>
</comment>
<feature type="region of interest" description="Disordered" evidence="7">
    <location>
        <begin position="1"/>
        <end position="24"/>
    </location>
</feature>
<evidence type="ECO:0000256" key="2">
    <source>
        <dbReference type="ARBA" id="ARBA00010581"/>
    </source>
</evidence>
<evidence type="ECO:0000256" key="1">
    <source>
        <dbReference type="ARBA" id="ARBA00004141"/>
    </source>
</evidence>
<dbReference type="GO" id="GO:0005886">
    <property type="term" value="C:plasma membrane"/>
    <property type="evidence" value="ECO:0007669"/>
    <property type="project" value="UniProtKB-SubCell"/>
</dbReference>
<dbReference type="Pfam" id="PF00510">
    <property type="entry name" value="COX3"/>
    <property type="match status" value="1"/>
</dbReference>
<accession>A0A5C8ZZN9</accession>
<protein>
    <submittedName>
        <fullName evidence="10">Cytochrome c oxidase subunit III</fullName>
    </submittedName>
</protein>
<keyword evidence="4 8" id="KW-1133">Transmembrane helix</keyword>
<feature type="transmembrane region" description="Helical" evidence="8">
    <location>
        <begin position="149"/>
        <end position="174"/>
    </location>
</feature>
<keyword evidence="3 6" id="KW-0812">Transmembrane</keyword>
<dbReference type="RefSeq" id="WP_148068415.1">
    <property type="nucleotide sequence ID" value="NZ_VRZA01000003.1"/>
</dbReference>
<feature type="transmembrane region" description="Helical" evidence="8">
    <location>
        <begin position="81"/>
        <end position="99"/>
    </location>
</feature>